<dbReference type="PANTHER" id="PTHR31465">
    <property type="entry name" value="PROTEIN RTA1-RELATED"/>
    <property type="match status" value="1"/>
</dbReference>
<feature type="transmembrane region" description="Helical" evidence="5">
    <location>
        <begin position="78"/>
        <end position="100"/>
    </location>
</feature>
<feature type="transmembrane region" description="Helical" evidence="5">
    <location>
        <begin position="263"/>
        <end position="283"/>
    </location>
</feature>
<evidence type="ECO:0000256" key="3">
    <source>
        <dbReference type="ARBA" id="ARBA00022989"/>
    </source>
</evidence>
<evidence type="ECO:0000256" key="4">
    <source>
        <dbReference type="ARBA" id="ARBA00023136"/>
    </source>
</evidence>
<evidence type="ECO:0000256" key="1">
    <source>
        <dbReference type="ARBA" id="ARBA00004141"/>
    </source>
</evidence>
<organism evidence="6 7">
    <name type="scientific">Fistulina hepatica ATCC 64428</name>
    <dbReference type="NCBI Taxonomy" id="1128425"/>
    <lineage>
        <taxon>Eukaryota</taxon>
        <taxon>Fungi</taxon>
        <taxon>Dikarya</taxon>
        <taxon>Basidiomycota</taxon>
        <taxon>Agaricomycotina</taxon>
        <taxon>Agaricomycetes</taxon>
        <taxon>Agaricomycetidae</taxon>
        <taxon>Agaricales</taxon>
        <taxon>Fistulinaceae</taxon>
        <taxon>Fistulina</taxon>
    </lineage>
</organism>
<evidence type="ECO:0008006" key="8">
    <source>
        <dbReference type="Google" id="ProtNLM"/>
    </source>
</evidence>
<feature type="transmembrane region" description="Helical" evidence="5">
    <location>
        <begin position="112"/>
        <end position="132"/>
    </location>
</feature>
<name>A0A0D7AC81_9AGAR</name>
<dbReference type="PANTHER" id="PTHR31465:SF1">
    <property type="entry name" value="PROTEIN RTA1-RELATED"/>
    <property type="match status" value="1"/>
</dbReference>
<dbReference type="Proteomes" id="UP000054144">
    <property type="component" value="Unassembled WGS sequence"/>
</dbReference>
<accession>A0A0D7AC81</accession>
<dbReference type="EMBL" id="KN881851">
    <property type="protein sequence ID" value="KIY48280.1"/>
    <property type="molecule type" value="Genomic_DNA"/>
</dbReference>
<evidence type="ECO:0000313" key="7">
    <source>
        <dbReference type="Proteomes" id="UP000054144"/>
    </source>
</evidence>
<dbReference type="Pfam" id="PF04479">
    <property type="entry name" value="RTA1"/>
    <property type="match status" value="1"/>
</dbReference>
<feature type="transmembrane region" description="Helical" evidence="5">
    <location>
        <begin position="228"/>
        <end position="251"/>
    </location>
</feature>
<feature type="transmembrane region" description="Helical" evidence="5">
    <location>
        <begin position="51"/>
        <end position="71"/>
    </location>
</feature>
<keyword evidence="4 5" id="KW-0472">Membrane</keyword>
<dbReference type="OrthoDB" id="3358017at2759"/>
<reference evidence="6 7" key="1">
    <citation type="journal article" date="2015" name="Fungal Genet. Biol.">
        <title>Evolution of novel wood decay mechanisms in Agaricales revealed by the genome sequences of Fistulina hepatica and Cylindrobasidium torrendii.</title>
        <authorList>
            <person name="Floudas D."/>
            <person name="Held B.W."/>
            <person name="Riley R."/>
            <person name="Nagy L.G."/>
            <person name="Koehler G."/>
            <person name="Ransdell A.S."/>
            <person name="Younus H."/>
            <person name="Chow J."/>
            <person name="Chiniquy J."/>
            <person name="Lipzen A."/>
            <person name="Tritt A."/>
            <person name="Sun H."/>
            <person name="Haridas S."/>
            <person name="LaButti K."/>
            <person name="Ohm R.A."/>
            <person name="Kues U."/>
            <person name="Blanchette R.A."/>
            <person name="Grigoriev I.V."/>
            <person name="Minto R.E."/>
            <person name="Hibbett D.S."/>
        </authorList>
    </citation>
    <scope>NUCLEOTIDE SEQUENCE [LARGE SCALE GENOMIC DNA]</scope>
    <source>
        <strain evidence="6 7">ATCC 64428</strain>
    </source>
</reference>
<feature type="transmembrane region" description="Helical" evidence="5">
    <location>
        <begin position="153"/>
        <end position="175"/>
    </location>
</feature>
<dbReference type="GO" id="GO:0016020">
    <property type="term" value="C:membrane"/>
    <property type="evidence" value="ECO:0007669"/>
    <property type="project" value="UniProtKB-SubCell"/>
</dbReference>
<keyword evidence="2 5" id="KW-0812">Transmembrane</keyword>
<evidence type="ECO:0000256" key="5">
    <source>
        <dbReference type="SAM" id="Phobius"/>
    </source>
</evidence>
<keyword evidence="3 5" id="KW-1133">Transmembrane helix</keyword>
<sequence length="322" mass="35655">MMILSKVSSALRVVLAFMAALYVQSNAVFPRSDSSDDVTLMQAALLYTPNTKIAAVVGIIFSITGLLLLYRLIKNRDWWALCLPIGAFCYALGFFVRIAMVNKHQNSRGWLIGQQVLIACSPAAFLAFNYMVYGRIVTQCIGARHSVIRPNRVAVIFVSSDVITLLVQAGGASLMVSADHAKLGQHVFLIGLILQAISYLVFFSLFVRAIISVKSEKVATGKEIWWKGVWVLFASSLPIIVRCIYRCIQVGLGRTNKLSTDEVWFYCLDALPLFLCIVIYVAVWPGLYITGRTDSIAILNTYGMQTYGPGEVYTPLQQPVYA</sequence>
<protein>
    <recommendedName>
        <fullName evidence="8">RTA1-domain-containing protein</fullName>
    </recommendedName>
</protein>
<dbReference type="AlphaFoldDB" id="A0A0D7AC81"/>
<feature type="transmembrane region" description="Helical" evidence="5">
    <location>
        <begin position="187"/>
        <end position="207"/>
    </location>
</feature>
<dbReference type="InterPro" id="IPR007568">
    <property type="entry name" value="RTA1"/>
</dbReference>
<evidence type="ECO:0000256" key="2">
    <source>
        <dbReference type="ARBA" id="ARBA00022692"/>
    </source>
</evidence>
<comment type="subcellular location">
    <subcellularLocation>
        <location evidence="1">Membrane</location>
        <topology evidence="1">Multi-pass membrane protein</topology>
    </subcellularLocation>
</comment>
<gene>
    <name evidence="6" type="ORF">FISHEDRAFT_59083</name>
</gene>
<keyword evidence="7" id="KW-1185">Reference proteome</keyword>
<evidence type="ECO:0000313" key="6">
    <source>
        <dbReference type="EMBL" id="KIY48280.1"/>
    </source>
</evidence>
<proteinExistence type="predicted"/>